<evidence type="ECO:0000256" key="1">
    <source>
        <dbReference type="SAM" id="MobiDB-lite"/>
    </source>
</evidence>
<dbReference type="EMBL" id="JAULSU010000003">
    <property type="protein sequence ID" value="KAK0622383.1"/>
    <property type="molecule type" value="Genomic_DNA"/>
</dbReference>
<keyword evidence="2" id="KW-1133">Transmembrane helix</keyword>
<name>A0AA39WVH8_9PEZI</name>
<evidence type="ECO:0000313" key="3">
    <source>
        <dbReference type="EMBL" id="KAK0622383.1"/>
    </source>
</evidence>
<keyword evidence="2" id="KW-0472">Membrane</keyword>
<reference evidence="3" key="1">
    <citation type="submission" date="2023-06" db="EMBL/GenBank/DDBJ databases">
        <title>Genome-scale phylogeny and comparative genomics of the fungal order Sordariales.</title>
        <authorList>
            <consortium name="Lawrence Berkeley National Laboratory"/>
            <person name="Hensen N."/>
            <person name="Bonometti L."/>
            <person name="Westerberg I."/>
            <person name="Brannstrom I.O."/>
            <person name="Guillou S."/>
            <person name="Cros-Aarteil S."/>
            <person name="Calhoun S."/>
            <person name="Haridas S."/>
            <person name="Kuo A."/>
            <person name="Mondo S."/>
            <person name="Pangilinan J."/>
            <person name="Riley R."/>
            <person name="Labutti K."/>
            <person name="Andreopoulos B."/>
            <person name="Lipzen A."/>
            <person name="Chen C."/>
            <person name="Yanf M."/>
            <person name="Daum C."/>
            <person name="Ng V."/>
            <person name="Clum A."/>
            <person name="Steindorff A."/>
            <person name="Ohm R."/>
            <person name="Martin F."/>
            <person name="Silar P."/>
            <person name="Natvig D."/>
            <person name="Lalanne C."/>
            <person name="Gautier V."/>
            <person name="Ament-Velasquez S.L."/>
            <person name="Kruys A."/>
            <person name="Hutchinson M.I."/>
            <person name="Powell A.J."/>
            <person name="Barry K."/>
            <person name="Miller A.N."/>
            <person name="Grigoriev I.V."/>
            <person name="Debuchy R."/>
            <person name="Gladieux P."/>
            <person name="Thoren M.H."/>
            <person name="Johannesson H."/>
        </authorList>
    </citation>
    <scope>NUCLEOTIDE SEQUENCE</scope>
    <source>
        <strain evidence="3">CBS 606.72</strain>
    </source>
</reference>
<proteinExistence type="predicted"/>
<feature type="region of interest" description="Disordered" evidence="1">
    <location>
        <begin position="162"/>
        <end position="185"/>
    </location>
</feature>
<feature type="transmembrane region" description="Helical" evidence="2">
    <location>
        <begin position="391"/>
        <end position="416"/>
    </location>
</feature>
<sequence>MAFAMNAVSATARFLGDPPAGQRGSTSVTKREAIVMVTATATMYFFWPERLWIFKTIFNIVLLSWATALAFDAKEAGIEAWDGIPSWLKSYLGGGGVAEASVQSQRSWTSKKETPAQVVLEQLQEVMKNIKAARLTQDVWGVIRTLLVRCIRIALHYLEPPHDSHHKQPGCTSTTSSTPLKTHHKSSSTQYYGILVKTPPVHGYGSFGSKTPAWDDMLMDSDPWDTPEPSTIPWQRTSASCIPTISDQLTADTHLSLCIVEKDIWESASTTLCAKLASGRYWDIRGQDTSQRGEKWPAEEVKNILGVDMLGLIQGQDGKDVFNACNHDFDSLRSGWEYRNISWNDVDFAILLGALTVGPKATEKCRELFQSMGTIRLEQFLIPRAQLSAGFATAIGAMAILGTGGLAAPFVGPMVLGKLGKSGVRISRRDQVIWDERLDRGRDLSERFPELQELFDGIAGGQSTGE</sequence>
<organism evidence="3 4">
    <name type="scientific">Immersiella caudata</name>
    <dbReference type="NCBI Taxonomy" id="314043"/>
    <lineage>
        <taxon>Eukaryota</taxon>
        <taxon>Fungi</taxon>
        <taxon>Dikarya</taxon>
        <taxon>Ascomycota</taxon>
        <taxon>Pezizomycotina</taxon>
        <taxon>Sordariomycetes</taxon>
        <taxon>Sordariomycetidae</taxon>
        <taxon>Sordariales</taxon>
        <taxon>Lasiosphaeriaceae</taxon>
        <taxon>Immersiella</taxon>
    </lineage>
</organism>
<protein>
    <submittedName>
        <fullName evidence="3">Uncharacterized protein</fullName>
    </submittedName>
</protein>
<evidence type="ECO:0000256" key="2">
    <source>
        <dbReference type="SAM" id="Phobius"/>
    </source>
</evidence>
<dbReference type="Proteomes" id="UP001175000">
    <property type="component" value="Unassembled WGS sequence"/>
</dbReference>
<accession>A0AA39WVH8</accession>
<keyword evidence="2" id="KW-0812">Transmembrane</keyword>
<dbReference type="AlphaFoldDB" id="A0AA39WVH8"/>
<keyword evidence="4" id="KW-1185">Reference proteome</keyword>
<gene>
    <name evidence="3" type="ORF">B0T14DRAFT_552844</name>
</gene>
<feature type="compositionally biased region" description="Polar residues" evidence="1">
    <location>
        <begin position="170"/>
        <end position="180"/>
    </location>
</feature>
<comment type="caution">
    <text evidence="3">The sequence shown here is derived from an EMBL/GenBank/DDBJ whole genome shotgun (WGS) entry which is preliminary data.</text>
</comment>
<evidence type="ECO:0000313" key="4">
    <source>
        <dbReference type="Proteomes" id="UP001175000"/>
    </source>
</evidence>